<dbReference type="NCBIfam" id="TIGR03936">
    <property type="entry name" value="sam_1_link_chp"/>
    <property type="match status" value="1"/>
</dbReference>
<sequence length="256" mass="28302">MSNVTEPSEPTESKNAAPNELASLRIRYRVRFQKTGLLRWISHRDLAGLWERIVRRAALKLSMSEGFHPKPRIAFPSALALGVEGLDEVVELELAENISPAELLRRLENDNQPGLIIKSVSQLPEAFGKGQLKQSRFSVTLPEHADAAAIQAAITRLLGQATVTVERKKKTLVANVAEQILNLELSGDRLRLTLAASDSASLKPHDVLDLLGFDDWIENGSLVIRERVILENEFQSDNPAEVAIATDATHNTTTEY</sequence>
<accession>A0ABP8N4P2</accession>
<dbReference type="InterPro" id="IPR018768">
    <property type="entry name" value="DUF2344"/>
</dbReference>
<proteinExistence type="predicted"/>
<name>A0ABP8N4P2_9BACT</name>
<feature type="domain" description="DUF2344" evidence="1">
    <location>
        <begin position="27"/>
        <end position="204"/>
    </location>
</feature>
<dbReference type="EMBL" id="BAABGA010000048">
    <property type="protein sequence ID" value="GAA4459196.1"/>
    <property type="molecule type" value="Genomic_DNA"/>
</dbReference>
<organism evidence="2 3">
    <name type="scientific">Novipirellula rosea</name>
    <dbReference type="NCBI Taxonomy" id="1031540"/>
    <lineage>
        <taxon>Bacteria</taxon>
        <taxon>Pseudomonadati</taxon>
        <taxon>Planctomycetota</taxon>
        <taxon>Planctomycetia</taxon>
        <taxon>Pirellulales</taxon>
        <taxon>Pirellulaceae</taxon>
        <taxon>Novipirellula</taxon>
    </lineage>
</organism>
<evidence type="ECO:0000259" key="1">
    <source>
        <dbReference type="Pfam" id="PF10105"/>
    </source>
</evidence>
<dbReference type="Pfam" id="PF10105">
    <property type="entry name" value="DUF2344"/>
    <property type="match status" value="1"/>
</dbReference>
<evidence type="ECO:0000313" key="3">
    <source>
        <dbReference type="Proteomes" id="UP001500840"/>
    </source>
</evidence>
<reference evidence="3" key="1">
    <citation type="journal article" date="2019" name="Int. J. Syst. Evol. Microbiol.">
        <title>The Global Catalogue of Microorganisms (GCM) 10K type strain sequencing project: providing services to taxonomists for standard genome sequencing and annotation.</title>
        <authorList>
            <consortium name="The Broad Institute Genomics Platform"/>
            <consortium name="The Broad Institute Genome Sequencing Center for Infectious Disease"/>
            <person name="Wu L."/>
            <person name="Ma J."/>
        </authorList>
    </citation>
    <scope>NUCLEOTIDE SEQUENCE [LARGE SCALE GENOMIC DNA]</scope>
    <source>
        <strain evidence="3">JCM 17759</strain>
    </source>
</reference>
<keyword evidence="3" id="KW-1185">Reference proteome</keyword>
<protein>
    <submittedName>
        <fullName evidence="2">TIGR03936 family radical SAM-associated protein</fullName>
    </submittedName>
</protein>
<evidence type="ECO:0000313" key="2">
    <source>
        <dbReference type="EMBL" id="GAA4459196.1"/>
    </source>
</evidence>
<comment type="caution">
    <text evidence="2">The sequence shown here is derived from an EMBL/GenBank/DDBJ whole genome shotgun (WGS) entry which is preliminary data.</text>
</comment>
<dbReference type="Proteomes" id="UP001500840">
    <property type="component" value="Unassembled WGS sequence"/>
</dbReference>
<gene>
    <name evidence="2" type="ORF">GCM10023156_38360</name>
</gene>
<dbReference type="RefSeq" id="WP_339938329.1">
    <property type="nucleotide sequence ID" value="NZ_BAABGA010000048.1"/>
</dbReference>